<evidence type="ECO:0000256" key="1">
    <source>
        <dbReference type="ARBA" id="ARBA00023157"/>
    </source>
</evidence>
<name>A0AAV7XBF7_9NEOP</name>
<dbReference type="Pfam" id="PF00089">
    <property type="entry name" value="Trypsin"/>
    <property type="match status" value="1"/>
</dbReference>
<keyword evidence="6" id="KW-1185">Reference proteome</keyword>
<dbReference type="PROSITE" id="PS50240">
    <property type="entry name" value="TRYPSIN_DOM"/>
    <property type="match status" value="1"/>
</dbReference>
<dbReference type="PANTHER" id="PTHR24256">
    <property type="entry name" value="TRYPTASE-RELATED"/>
    <property type="match status" value="1"/>
</dbReference>
<dbReference type="InterPro" id="IPR001254">
    <property type="entry name" value="Trypsin_dom"/>
</dbReference>
<evidence type="ECO:0000256" key="3">
    <source>
        <dbReference type="SAM" id="MobiDB-lite"/>
    </source>
</evidence>
<dbReference type="SUPFAM" id="SSF50494">
    <property type="entry name" value="Trypsin-like serine proteases"/>
    <property type="match status" value="2"/>
</dbReference>
<feature type="domain" description="Peptidase S1" evidence="4">
    <location>
        <begin position="132"/>
        <end position="379"/>
    </location>
</feature>
<dbReference type="EMBL" id="JAPTSV010000011">
    <property type="protein sequence ID" value="KAJ1522493.1"/>
    <property type="molecule type" value="Genomic_DNA"/>
</dbReference>
<dbReference type="InterPro" id="IPR043504">
    <property type="entry name" value="Peptidase_S1_PA_chymotrypsin"/>
</dbReference>
<dbReference type="GO" id="GO:0006508">
    <property type="term" value="P:proteolysis"/>
    <property type="evidence" value="ECO:0007669"/>
    <property type="project" value="InterPro"/>
</dbReference>
<accession>A0AAV7XBF7</accession>
<reference evidence="5" key="1">
    <citation type="submission" date="2022-12" db="EMBL/GenBank/DDBJ databases">
        <title>Chromosome-level genome assembly of the bean flower thrips Megalurothrips usitatus.</title>
        <authorList>
            <person name="Ma L."/>
            <person name="Liu Q."/>
            <person name="Li H."/>
            <person name="Cai W."/>
        </authorList>
    </citation>
    <scope>NUCLEOTIDE SEQUENCE</scope>
    <source>
        <strain evidence="5">Cailab_2022a</strain>
    </source>
</reference>
<evidence type="ECO:0000259" key="4">
    <source>
        <dbReference type="PROSITE" id="PS50240"/>
    </source>
</evidence>
<protein>
    <recommendedName>
        <fullName evidence="4">Peptidase S1 domain-containing protein</fullName>
    </recommendedName>
</protein>
<sequence length="551" mass="60380">MIGICVLAEYTRVPGVLSTMPSADFLNNEFCAADSSAEGTALGAAYSVISAEGKWVVRGLRAMDWVSSNNGTVRVFYNLDTPPIREWLDDKAQVGTANETTADASNVAELSPNKPPTPPSPCGETKLPLFRLLSDSETLAGPLPWSVAIQVDGKEQLNSGVLVRRDIVLTDASLLTTPQFVANDTGTVHTVNPDQVRVVWVSSSGRRRMAEVLAVHAHEREYGPLDQVGATPAFDVALLRLKTPFTDSEVAVACLDQEKLPKLERYQVGLTDAWEISLLGFQSNVQGSMHVDVMGMYCAFKNSAFTTDVMTPSAFCTGPMKEQVRSGAGFLVRKGGSWFVNGIVSYHITNFVSYESKNSWVVTNLDEEGVKDWIHQKLEAEAPDTTPRRTQASEPIECGQTTLALSSLAENETLARSMPWSAIIYGRGLNGSVTSMVPGVLVRPDMVLTGNENATYIMDPSHTFVVWIRPNGRKQRSSVRSVHPHGRPRGSPGFDLVLLRLKEPFLDTSVACVDIETPSAELDRKGVMEPWSFLPNPKERLCKEKRKCNYL</sequence>
<comment type="similarity">
    <text evidence="2">Belongs to the peptidase S1 family. CLIP subfamily.</text>
</comment>
<gene>
    <name evidence="5" type="ORF">ONE63_001683</name>
</gene>
<dbReference type="InterPro" id="IPR009003">
    <property type="entry name" value="Peptidase_S1_PA"/>
</dbReference>
<dbReference type="Proteomes" id="UP001075354">
    <property type="component" value="Chromosome 11"/>
</dbReference>
<dbReference type="Gene3D" id="2.40.10.10">
    <property type="entry name" value="Trypsin-like serine proteases"/>
    <property type="match status" value="1"/>
</dbReference>
<organism evidence="5 6">
    <name type="scientific">Megalurothrips usitatus</name>
    <name type="common">bean blossom thrips</name>
    <dbReference type="NCBI Taxonomy" id="439358"/>
    <lineage>
        <taxon>Eukaryota</taxon>
        <taxon>Metazoa</taxon>
        <taxon>Ecdysozoa</taxon>
        <taxon>Arthropoda</taxon>
        <taxon>Hexapoda</taxon>
        <taxon>Insecta</taxon>
        <taxon>Pterygota</taxon>
        <taxon>Neoptera</taxon>
        <taxon>Paraneoptera</taxon>
        <taxon>Thysanoptera</taxon>
        <taxon>Terebrantia</taxon>
        <taxon>Thripoidea</taxon>
        <taxon>Thripidae</taxon>
        <taxon>Megalurothrips</taxon>
    </lineage>
</organism>
<feature type="region of interest" description="Disordered" evidence="3">
    <location>
        <begin position="101"/>
        <end position="125"/>
    </location>
</feature>
<evidence type="ECO:0000313" key="5">
    <source>
        <dbReference type="EMBL" id="KAJ1522493.1"/>
    </source>
</evidence>
<proteinExistence type="inferred from homology"/>
<evidence type="ECO:0000256" key="2">
    <source>
        <dbReference type="ARBA" id="ARBA00024195"/>
    </source>
</evidence>
<dbReference type="InterPro" id="IPR051487">
    <property type="entry name" value="Ser/Thr_Proteases_Immune/Dev"/>
</dbReference>
<evidence type="ECO:0000313" key="6">
    <source>
        <dbReference type="Proteomes" id="UP001075354"/>
    </source>
</evidence>
<dbReference type="GO" id="GO:0004252">
    <property type="term" value="F:serine-type endopeptidase activity"/>
    <property type="evidence" value="ECO:0007669"/>
    <property type="project" value="InterPro"/>
</dbReference>
<comment type="caution">
    <text evidence="5">The sequence shown here is derived from an EMBL/GenBank/DDBJ whole genome shotgun (WGS) entry which is preliminary data.</text>
</comment>
<keyword evidence="1" id="KW-1015">Disulfide bond</keyword>
<dbReference type="AlphaFoldDB" id="A0AAV7XBF7"/>